<feature type="signal peptide" evidence="2">
    <location>
        <begin position="1"/>
        <end position="23"/>
    </location>
</feature>
<organism evidence="3 4">
    <name type="scientific">Variovorax dokdonensis</name>
    <dbReference type="NCBI Taxonomy" id="344883"/>
    <lineage>
        <taxon>Bacteria</taxon>
        <taxon>Pseudomonadati</taxon>
        <taxon>Pseudomonadota</taxon>
        <taxon>Betaproteobacteria</taxon>
        <taxon>Burkholderiales</taxon>
        <taxon>Comamonadaceae</taxon>
        <taxon>Variovorax</taxon>
    </lineage>
</organism>
<dbReference type="PROSITE" id="PS51257">
    <property type="entry name" value="PROKAR_LIPOPROTEIN"/>
    <property type="match status" value="1"/>
</dbReference>
<name>A0ABT7NEA1_9BURK</name>
<proteinExistence type="predicted"/>
<evidence type="ECO:0000256" key="2">
    <source>
        <dbReference type="SAM" id="SignalP"/>
    </source>
</evidence>
<feature type="chain" id="PRO_5045448467" evidence="2">
    <location>
        <begin position="24"/>
        <end position="378"/>
    </location>
</feature>
<protein>
    <submittedName>
        <fullName evidence="3">PKD domain-containing protein</fullName>
    </submittedName>
</protein>
<dbReference type="Pfam" id="PF22352">
    <property type="entry name" value="K319L-like_PKD"/>
    <property type="match status" value="1"/>
</dbReference>
<comment type="caution">
    <text evidence="3">The sequence shown here is derived from an EMBL/GenBank/DDBJ whole genome shotgun (WGS) entry which is preliminary data.</text>
</comment>
<reference evidence="3" key="1">
    <citation type="submission" date="2023-06" db="EMBL/GenBank/DDBJ databases">
        <authorList>
            <person name="Jiang Y."/>
            <person name="Liu Q."/>
        </authorList>
    </citation>
    <scope>NUCLEOTIDE SEQUENCE</scope>
    <source>
        <strain evidence="3">CGMCC 1.12089</strain>
    </source>
</reference>
<gene>
    <name evidence="3" type="ORF">QTH91_17425</name>
</gene>
<feature type="compositionally biased region" description="Low complexity" evidence="1">
    <location>
        <begin position="25"/>
        <end position="35"/>
    </location>
</feature>
<dbReference type="RefSeq" id="WP_286661359.1">
    <property type="nucleotide sequence ID" value="NZ_JASZYV010000003.1"/>
</dbReference>
<keyword evidence="2" id="KW-0732">Signal</keyword>
<dbReference type="InterPro" id="IPR013783">
    <property type="entry name" value="Ig-like_fold"/>
</dbReference>
<accession>A0ABT7NEA1</accession>
<dbReference type="Gene3D" id="2.60.40.10">
    <property type="entry name" value="Immunoglobulins"/>
    <property type="match status" value="1"/>
</dbReference>
<dbReference type="EMBL" id="JASZYV010000003">
    <property type="protein sequence ID" value="MDM0046277.1"/>
    <property type="molecule type" value="Genomic_DNA"/>
</dbReference>
<dbReference type="SUPFAM" id="SSF49299">
    <property type="entry name" value="PKD domain"/>
    <property type="match status" value="1"/>
</dbReference>
<evidence type="ECO:0000313" key="3">
    <source>
        <dbReference type="EMBL" id="MDM0046277.1"/>
    </source>
</evidence>
<evidence type="ECO:0000313" key="4">
    <source>
        <dbReference type="Proteomes" id="UP001174908"/>
    </source>
</evidence>
<dbReference type="Proteomes" id="UP001174908">
    <property type="component" value="Unassembled WGS sequence"/>
</dbReference>
<dbReference type="InterPro" id="IPR035986">
    <property type="entry name" value="PKD_dom_sf"/>
</dbReference>
<evidence type="ECO:0000256" key="1">
    <source>
        <dbReference type="SAM" id="MobiDB-lite"/>
    </source>
</evidence>
<keyword evidence="4" id="KW-1185">Reference proteome</keyword>
<sequence length="378" mass="38679">MKKTSIALVAVAALLAACGGGGGSDTTATSTTVQAPSQPAESVTPNVPVNTAPVAKIADVQSVITGRAFMLDGSGSTDVDGDTLSFEWSLQSVPAGSTANLGDKAIAKPSFTADLAGDYVFGLVVNDGKSNSAQVSITVSVAKATWKDADCSHSGTALPACGTHFSDNGSSVTVQQDGSITALKFETLATPLAAMPSQNTGIKGNRATLGLDFLHGVKLSEFEGISFKAKDDGTGETGAGLPYVTYSISKECDGTVWNNLITNLTDMTASGPDADGYFSYSAAVSSPSWKSTSWSTSIKAKDGNTAVLPPNGSATAASLDALIAEYPNACIYNWPNPSAADPTTAKTPAVMLMLGNSTNVTAKFVWIRDLMIGTKSIF</sequence>
<feature type="region of interest" description="Disordered" evidence="1">
    <location>
        <begin position="20"/>
        <end position="44"/>
    </location>
</feature>